<dbReference type="Pfam" id="PF04962">
    <property type="entry name" value="KduI"/>
    <property type="match status" value="1"/>
</dbReference>
<dbReference type="GO" id="GO:0008697">
    <property type="term" value="F:4-deoxy-L-threo-5-hexosulose-uronate ketol-isomerase activity"/>
    <property type="evidence" value="ECO:0007669"/>
    <property type="project" value="UniProtKB-UniRule"/>
</dbReference>
<dbReference type="HAMAP" id="MF_00687">
    <property type="entry name" value="KduI"/>
    <property type="match status" value="1"/>
</dbReference>
<protein>
    <recommendedName>
        <fullName evidence="7">4-deoxy-L-threo-5-hexosulose-uronate ketol-isomerase</fullName>
        <ecNumber evidence="7">5.3.1.17</ecNumber>
    </recommendedName>
    <alternativeName>
        <fullName evidence="7">5-keto-4-deoxyuronate isomerase</fullName>
    </alternativeName>
    <alternativeName>
        <fullName evidence="7">DKI isomerase</fullName>
    </alternativeName>
</protein>
<evidence type="ECO:0000256" key="3">
    <source>
        <dbReference type="ARBA" id="ARBA00008086"/>
    </source>
</evidence>
<comment type="pathway">
    <text evidence="2 7">Glycan metabolism; pectin degradation; 2-dehydro-3-deoxy-D-gluconate from pectin: step 4/5.</text>
</comment>
<dbReference type="InterPro" id="IPR011051">
    <property type="entry name" value="RmlC_Cupin_sf"/>
</dbReference>
<accession>A0AAU7JFV4</accession>
<evidence type="ECO:0000256" key="4">
    <source>
        <dbReference type="ARBA" id="ARBA00022723"/>
    </source>
</evidence>
<dbReference type="GO" id="GO:0042840">
    <property type="term" value="P:D-glucuronate catabolic process"/>
    <property type="evidence" value="ECO:0007669"/>
    <property type="project" value="TreeGrafter"/>
</dbReference>
<dbReference type="AlphaFoldDB" id="A0AAU7JFV4"/>
<evidence type="ECO:0000256" key="2">
    <source>
        <dbReference type="ARBA" id="ARBA00005148"/>
    </source>
</evidence>
<evidence type="ECO:0000313" key="8">
    <source>
        <dbReference type="EMBL" id="XBO39138.1"/>
    </source>
</evidence>
<dbReference type="GO" id="GO:0019698">
    <property type="term" value="P:D-galacturonate catabolic process"/>
    <property type="evidence" value="ECO:0007669"/>
    <property type="project" value="TreeGrafter"/>
</dbReference>
<dbReference type="PANTHER" id="PTHR38461:SF1">
    <property type="entry name" value="4-DEOXY-L-THREO-5-HEXOSULOSE-URONATE KETOL-ISOMERASE"/>
    <property type="match status" value="1"/>
</dbReference>
<dbReference type="GO" id="GO:0008270">
    <property type="term" value="F:zinc ion binding"/>
    <property type="evidence" value="ECO:0007669"/>
    <property type="project" value="UniProtKB-UniRule"/>
</dbReference>
<dbReference type="GO" id="GO:0045490">
    <property type="term" value="P:pectin catabolic process"/>
    <property type="evidence" value="ECO:0007669"/>
    <property type="project" value="UniProtKB-UniRule"/>
</dbReference>
<dbReference type="EMBL" id="CP157484">
    <property type="protein sequence ID" value="XBO39138.1"/>
    <property type="molecule type" value="Genomic_DNA"/>
</dbReference>
<dbReference type="SUPFAM" id="SSF51182">
    <property type="entry name" value="RmlC-like cupins"/>
    <property type="match status" value="1"/>
</dbReference>
<dbReference type="InterPro" id="IPR027449">
    <property type="entry name" value="KduI_N"/>
</dbReference>
<dbReference type="CDD" id="cd20294">
    <property type="entry name" value="cupin_KduI_N"/>
    <property type="match status" value="1"/>
</dbReference>
<comment type="cofactor">
    <cofactor evidence="7">
        <name>Zn(2+)</name>
        <dbReference type="ChEBI" id="CHEBI:29105"/>
    </cofactor>
    <text evidence="7">Binds 1 zinc ion per subunit.</text>
</comment>
<dbReference type="PANTHER" id="PTHR38461">
    <property type="entry name" value="4-DEOXY-L-THREO-5-HEXOSULOSE-URONATE KETOL-ISOMERASE"/>
    <property type="match status" value="1"/>
</dbReference>
<feature type="binding site" evidence="7">
    <location>
        <position position="204"/>
    </location>
    <ligand>
        <name>Zn(2+)</name>
        <dbReference type="ChEBI" id="CHEBI:29105"/>
    </ligand>
</feature>
<evidence type="ECO:0000256" key="5">
    <source>
        <dbReference type="ARBA" id="ARBA00022833"/>
    </source>
</evidence>
<evidence type="ECO:0000256" key="7">
    <source>
        <dbReference type="HAMAP-Rule" id="MF_00687"/>
    </source>
</evidence>
<dbReference type="InterPro" id="IPR007045">
    <property type="entry name" value="KduI"/>
</dbReference>
<sequence>MSEIDVRQASHPEAVRYYDTEELRRHFLVESVFVPGEIALTYSHVDRFVLGGAMPTGAALKLETSKPIGQKTFLAKRELAAINIGGQGRVTVDGRAFDLAARDSLYVGMGAAEVAFESLDPAAPAKLYLLSAPAHATHPTRKVALSEARMVPLGSEASANKRVIHQIIHPDILPTCQLVAGMTLFSPGSVWNTMPCHTHDRRSEAYLYFDLPQDQRVFHMMGEPDETRHLVVANEQAILSPGWSIHAGVGTASYGFIWAMAGDNQDFTDMDMVSMSDLR</sequence>
<organism evidence="8">
    <name type="scientific">Alsobacter sp. KACC 23698</name>
    <dbReference type="NCBI Taxonomy" id="3149229"/>
    <lineage>
        <taxon>Bacteria</taxon>
        <taxon>Pseudomonadati</taxon>
        <taxon>Pseudomonadota</taxon>
        <taxon>Alphaproteobacteria</taxon>
        <taxon>Hyphomicrobiales</taxon>
        <taxon>Alsobacteraceae</taxon>
        <taxon>Alsobacter</taxon>
    </lineage>
</organism>
<dbReference type="InterPro" id="IPR014710">
    <property type="entry name" value="RmlC-like_jellyroll"/>
</dbReference>
<keyword evidence="4 7" id="KW-0479">Metal-binding</keyword>
<feature type="binding site" evidence="7">
    <location>
        <position position="246"/>
    </location>
    <ligand>
        <name>Zn(2+)</name>
        <dbReference type="ChEBI" id="CHEBI:29105"/>
    </ligand>
</feature>
<dbReference type="Gene3D" id="2.60.120.520">
    <property type="entry name" value="pectin degrading enzyme 5-keto 4- deoxyuronate isomerase, domain 1"/>
    <property type="match status" value="1"/>
</dbReference>
<keyword evidence="5 7" id="KW-0862">Zinc</keyword>
<feature type="binding site" evidence="7">
    <location>
        <position position="197"/>
    </location>
    <ligand>
        <name>Zn(2+)</name>
        <dbReference type="ChEBI" id="CHEBI:29105"/>
    </ligand>
</feature>
<comment type="catalytic activity">
    <reaction evidence="1 7">
        <text>5-dehydro-4-deoxy-D-glucuronate = 3-deoxy-D-glycero-2,5-hexodiulosonate</text>
        <dbReference type="Rhea" id="RHEA:23896"/>
        <dbReference type="ChEBI" id="CHEBI:17117"/>
        <dbReference type="ChEBI" id="CHEBI:29071"/>
        <dbReference type="EC" id="5.3.1.17"/>
    </reaction>
</comment>
<dbReference type="NCBIfam" id="NF002091">
    <property type="entry name" value="PRK00924.1"/>
    <property type="match status" value="1"/>
</dbReference>
<dbReference type="PIRSF" id="PIRSF006625">
    <property type="entry name" value="KduI"/>
    <property type="match status" value="1"/>
</dbReference>
<dbReference type="RefSeq" id="WP_406855978.1">
    <property type="nucleotide sequence ID" value="NZ_CP157484.1"/>
</dbReference>
<name>A0AAU7JFV4_9HYPH</name>
<proteinExistence type="inferred from homology"/>
<dbReference type="CDD" id="cd20491">
    <property type="entry name" value="cupin_KduI_C"/>
    <property type="match status" value="1"/>
</dbReference>
<keyword evidence="6 7" id="KW-0413">Isomerase</keyword>
<comment type="similarity">
    <text evidence="3 7">Belongs to the KduI family.</text>
</comment>
<dbReference type="Gene3D" id="2.60.120.10">
    <property type="entry name" value="Jelly Rolls"/>
    <property type="match status" value="1"/>
</dbReference>
<reference evidence="8" key="1">
    <citation type="submission" date="2024-05" db="EMBL/GenBank/DDBJ databases">
        <authorList>
            <person name="Kim S."/>
            <person name="Heo J."/>
            <person name="Choi H."/>
            <person name="Choi Y."/>
            <person name="Kwon S.-W."/>
            <person name="Kim Y."/>
        </authorList>
    </citation>
    <scope>NUCLEOTIDE SEQUENCE</scope>
    <source>
        <strain evidence="8">KACC 23698</strain>
    </source>
</reference>
<gene>
    <name evidence="7 8" type="primary">kduI</name>
    <name evidence="8" type="ORF">ABEG18_26270</name>
</gene>
<feature type="binding site" evidence="7">
    <location>
        <position position="199"/>
    </location>
    <ligand>
        <name>Zn(2+)</name>
        <dbReference type="ChEBI" id="CHEBI:29105"/>
    </ligand>
</feature>
<evidence type="ECO:0000256" key="1">
    <source>
        <dbReference type="ARBA" id="ARBA00000552"/>
    </source>
</evidence>
<dbReference type="EC" id="5.3.1.17" evidence="7"/>
<dbReference type="InterPro" id="IPR021120">
    <property type="entry name" value="KduI/IolB_isomerase"/>
</dbReference>
<evidence type="ECO:0000256" key="6">
    <source>
        <dbReference type="ARBA" id="ARBA00023235"/>
    </source>
</evidence>
<comment type="function">
    <text evidence="7">Catalyzes the isomerization of 5-dehydro-4-deoxy-D-glucuronate to 3-deoxy-D-glycero-2,5-hexodiulosonate.</text>
</comment>